<name>A0A5J4RXI4_9ZZZZ</name>
<comment type="caution">
    <text evidence="1">The sequence shown here is derived from an EMBL/GenBank/DDBJ whole genome shotgun (WGS) entry which is preliminary data.</text>
</comment>
<feature type="non-terminal residue" evidence="1">
    <location>
        <position position="1"/>
    </location>
</feature>
<dbReference type="EMBL" id="SNRY01000629">
    <property type="protein sequence ID" value="KAA6338288.1"/>
    <property type="molecule type" value="Genomic_DNA"/>
</dbReference>
<sequence>HNIQSNKLIFKNQNVYDKINIHLFLR</sequence>
<dbReference type="AlphaFoldDB" id="A0A5J4RXI4"/>
<accession>A0A5J4RXI4</accession>
<evidence type="ECO:0000313" key="1">
    <source>
        <dbReference type="EMBL" id="KAA6338288.1"/>
    </source>
</evidence>
<gene>
    <name evidence="1" type="ORF">EZS27_013680</name>
</gene>
<protein>
    <submittedName>
        <fullName evidence="1">Uncharacterized protein</fullName>
    </submittedName>
</protein>
<proteinExistence type="predicted"/>
<reference evidence="1" key="1">
    <citation type="submission" date="2019-03" db="EMBL/GenBank/DDBJ databases">
        <title>Single cell metagenomics reveals metabolic interactions within the superorganism composed of flagellate Streblomastix strix and complex community of Bacteroidetes bacteria on its surface.</title>
        <authorList>
            <person name="Treitli S.C."/>
            <person name="Kolisko M."/>
            <person name="Husnik F."/>
            <person name="Keeling P."/>
            <person name="Hampl V."/>
        </authorList>
    </citation>
    <scope>NUCLEOTIDE SEQUENCE</scope>
    <source>
        <strain evidence="1">STM</strain>
    </source>
</reference>
<organism evidence="1">
    <name type="scientific">termite gut metagenome</name>
    <dbReference type="NCBI Taxonomy" id="433724"/>
    <lineage>
        <taxon>unclassified sequences</taxon>
        <taxon>metagenomes</taxon>
        <taxon>organismal metagenomes</taxon>
    </lineage>
</organism>